<dbReference type="CDD" id="cd02440">
    <property type="entry name" value="AdoMet_MTases"/>
    <property type="match status" value="1"/>
</dbReference>
<dbReference type="EMBL" id="BNJG01000001">
    <property type="protein sequence ID" value="GHO55340.1"/>
    <property type="molecule type" value="Genomic_DNA"/>
</dbReference>
<dbReference type="Proteomes" id="UP000654345">
    <property type="component" value="Unassembled WGS sequence"/>
</dbReference>
<comment type="caution">
    <text evidence="2">The sequence shown here is derived from an EMBL/GenBank/DDBJ whole genome shotgun (WGS) entry which is preliminary data.</text>
</comment>
<evidence type="ECO:0000313" key="2">
    <source>
        <dbReference type="EMBL" id="GHO55340.1"/>
    </source>
</evidence>
<dbReference type="SUPFAM" id="SSF53335">
    <property type="entry name" value="S-adenosyl-L-methionine-dependent methyltransferases"/>
    <property type="match status" value="1"/>
</dbReference>
<proteinExistence type="predicted"/>
<organism evidence="2 3">
    <name type="scientific">Ktedonobacter robiniae</name>
    <dbReference type="NCBI Taxonomy" id="2778365"/>
    <lineage>
        <taxon>Bacteria</taxon>
        <taxon>Bacillati</taxon>
        <taxon>Chloroflexota</taxon>
        <taxon>Ktedonobacteria</taxon>
        <taxon>Ktedonobacterales</taxon>
        <taxon>Ktedonobacteraceae</taxon>
        <taxon>Ktedonobacter</taxon>
    </lineage>
</organism>
<evidence type="ECO:0000259" key="1">
    <source>
        <dbReference type="Pfam" id="PF13649"/>
    </source>
</evidence>
<dbReference type="Pfam" id="PF13649">
    <property type="entry name" value="Methyltransf_25"/>
    <property type="match status" value="1"/>
</dbReference>
<dbReference type="Gene3D" id="3.40.50.150">
    <property type="entry name" value="Vaccinia Virus protein VP39"/>
    <property type="match status" value="1"/>
</dbReference>
<gene>
    <name evidence="2" type="ORF">KSB_38150</name>
</gene>
<evidence type="ECO:0000313" key="3">
    <source>
        <dbReference type="Proteomes" id="UP000654345"/>
    </source>
</evidence>
<accession>A0ABQ3USB4</accession>
<name>A0ABQ3USB4_9CHLR</name>
<keyword evidence="3" id="KW-1185">Reference proteome</keyword>
<feature type="domain" description="Methyltransferase" evidence="1">
    <location>
        <begin position="60"/>
        <end position="155"/>
    </location>
</feature>
<dbReference type="PANTHER" id="PTHR44068:SF11">
    <property type="entry name" value="GERANYL DIPHOSPHATE 2-C-METHYLTRANSFERASE"/>
    <property type="match status" value="1"/>
</dbReference>
<protein>
    <recommendedName>
        <fullName evidence="1">Methyltransferase domain-containing protein</fullName>
    </recommendedName>
</protein>
<dbReference type="InterPro" id="IPR041698">
    <property type="entry name" value="Methyltransf_25"/>
</dbReference>
<dbReference type="InterPro" id="IPR029063">
    <property type="entry name" value="SAM-dependent_MTases_sf"/>
</dbReference>
<dbReference type="PANTHER" id="PTHR44068">
    <property type="entry name" value="ZGC:194242"/>
    <property type="match status" value="1"/>
</dbReference>
<dbReference type="RefSeq" id="WP_201371938.1">
    <property type="nucleotide sequence ID" value="NZ_BNJG01000001.1"/>
</dbReference>
<sequence length="273" mass="29280">MNPEHETHDTIDSAELKTCCANAYQSDLARVLLGDSFHPGGVKLTEHLGRLLGLSPQQRILDIASGQGMSAITLAQRFGCQVLGIDYGEEAVQKAMQAAEAAGVAHLVSFQQGDAERLPVPECTFDAVICECAFCTFPDKPTAAAEFMRVLKSGGRVGLSDLTRTGRVPDDLQGLLAWIACIADAQPVEEYTRYLTNAGLSIDLVETHDSALVEMVQQIQGKLLGVELLARIKKIELPPAIDFEQAKALAKSASTAIRARQFGYVVITAGKPA</sequence>
<reference evidence="2 3" key="1">
    <citation type="journal article" date="2021" name="Int. J. Syst. Evol. Microbiol.">
        <title>Reticulibacter mediterranei gen. nov., sp. nov., within the new family Reticulibacteraceae fam. nov., and Ktedonospora formicarum gen. nov., sp. nov., Ktedonobacter robiniae sp. nov., Dictyobacter formicarum sp. nov. and Dictyobacter arantiisoli sp. nov., belonging to the class Ktedonobacteria.</title>
        <authorList>
            <person name="Yabe S."/>
            <person name="Zheng Y."/>
            <person name="Wang C.M."/>
            <person name="Sakai Y."/>
            <person name="Abe K."/>
            <person name="Yokota A."/>
            <person name="Donadio S."/>
            <person name="Cavaletti L."/>
            <person name="Monciardini P."/>
        </authorList>
    </citation>
    <scope>NUCLEOTIDE SEQUENCE [LARGE SCALE GENOMIC DNA]</scope>
    <source>
        <strain evidence="2 3">SOSP1-30</strain>
    </source>
</reference>
<dbReference type="InterPro" id="IPR050447">
    <property type="entry name" value="Erg6_SMT_methyltransf"/>
</dbReference>